<dbReference type="InterPro" id="IPR057271">
    <property type="entry name" value="YagK_YfjJ_C"/>
</dbReference>
<accession>A0AAD1L8P6</accession>
<protein>
    <recommendedName>
        <fullName evidence="1">YagK/YfjJ C-terminal domain-containing protein</fullName>
    </recommendedName>
</protein>
<proteinExistence type="predicted"/>
<dbReference type="AlphaFoldDB" id="A0AAD1L8P6"/>
<reference evidence="2" key="1">
    <citation type="submission" date="2022-07" db="EMBL/GenBank/DDBJ databases">
        <title>Complete genome sequence of carbapenem-resistant Citrobacter spp. in Japan.</title>
        <authorList>
            <person name="Maehana S."/>
            <person name="Suzuki M."/>
            <person name="Kitasato H."/>
        </authorList>
    </citation>
    <scope>NUCLEOTIDE SEQUENCE</scope>
    <source>
        <strain evidence="2">KAM621</strain>
    </source>
</reference>
<evidence type="ECO:0000313" key="2">
    <source>
        <dbReference type="EMBL" id="BDN99271.1"/>
    </source>
</evidence>
<evidence type="ECO:0000313" key="3">
    <source>
        <dbReference type="Proteomes" id="UP001058317"/>
    </source>
</evidence>
<organism evidence="2 3">
    <name type="scientific">Citrobacter braakii</name>
    <dbReference type="NCBI Taxonomy" id="57706"/>
    <lineage>
        <taxon>Bacteria</taxon>
        <taxon>Pseudomonadati</taxon>
        <taxon>Pseudomonadota</taxon>
        <taxon>Gammaproteobacteria</taxon>
        <taxon>Enterobacterales</taxon>
        <taxon>Enterobacteriaceae</taxon>
        <taxon>Citrobacter</taxon>
        <taxon>Citrobacter freundii complex</taxon>
    </lineage>
</organism>
<sequence length="201" mass="22579">MVMNDNPPESILMSYTYDPYWQQRIADTFSCALNAYTRLLALRVDLRLPDTPAATDAAVISRFTDSLKARIDALQTRQRREGKRVWPTTLRFIWAREFGEIKGKKHYHAVLLLNRDTWCGPGDYKDPDSLAGMIKQAWCSALKVDAQAHAVLARFPASPVSWLTRGDGAQLQQALSQAAYLAKLETKITGDGERNFGCSRG</sequence>
<dbReference type="Pfam" id="PF11726">
    <property type="entry name" value="YagK_YfjJ_C"/>
    <property type="match status" value="1"/>
</dbReference>
<gene>
    <name evidence="2" type="ORF">KAM621c_43760</name>
</gene>
<feature type="domain" description="YagK/YfjJ C-terminal" evidence="1">
    <location>
        <begin position="33"/>
        <end position="199"/>
    </location>
</feature>
<name>A0AAD1L8P6_CITBR</name>
<evidence type="ECO:0000259" key="1">
    <source>
        <dbReference type="Pfam" id="PF11726"/>
    </source>
</evidence>
<dbReference type="Proteomes" id="UP001058317">
    <property type="component" value="Chromosome"/>
</dbReference>
<dbReference type="EMBL" id="AP026382">
    <property type="protein sequence ID" value="BDN99271.1"/>
    <property type="molecule type" value="Genomic_DNA"/>
</dbReference>